<organism evidence="1 2">
    <name type="scientific">Fusarium beomiforme</name>
    <dbReference type="NCBI Taxonomy" id="44412"/>
    <lineage>
        <taxon>Eukaryota</taxon>
        <taxon>Fungi</taxon>
        <taxon>Dikarya</taxon>
        <taxon>Ascomycota</taxon>
        <taxon>Pezizomycotina</taxon>
        <taxon>Sordariomycetes</taxon>
        <taxon>Hypocreomycetidae</taxon>
        <taxon>Hypocreales</taxon>
        <taxon>Nectriaceae</taxon>
        <taxon>Fusarium</taxon>
        <taxon>Fusarium burgessii species complex</taxon>
    </lineage>
</organism>
<proteinExistence type="predicted"/>
<reference evidence="1" key="2">
    <citation type="submission" date="2020-02" db="EMBL/GenBank/DDBJ databases">
        <title>Identification and distribution of gene clusters putatively required for synthesis of sphingolipid metabolism inhibitors in phylogenetically diverse species of the filamentous fungus Fusarium.</title>
        <authorList>
            <person name="Kim H.-S."/>
            <person name="Busman M."/>
            <person name="Brown D.W."/>
            <person name="Divon H."/>
            <person name="Uhlig S."/>
            <person name="Proctor R.H."/>
        </authorList>
    </citation>
    <scope>NUCLEOTIDE SEQUENCE</scope>
    <source>
        <strain evidence="1">NRRL 25174</strain>
    </source>
</reference>
<accession>A0A9P5AET3</accession>
<evidence type="ECO:0000313" key="2">
    <source>
        <dbReference type="Proteomes" id="UP000730481"/>
    </source>
</evidence>
<evidence type="ECO:0000313" key="1">
    <source>
        <dbReference type="EMBL" id="KAF4337431.1"/>
    </source>
</evidence>
<sequence length="493" mass="54223">MLWAHSLQASFRLLDGFLKSGQLDPSTSQAAAHALRCLTNCENGLKELSDFGDKLSASNTPDRTVKDKVRASYHKLTYPLRQTHLMQLGNALDNLCTPVNLAVQGLQLEMQAASSSALIVNTSRVQQTADQVSTLTAAVSRLNDPVSNIQSQLPSLQTSVDAVAPQISLMIQAQLKSQMEDIKLSIREAESTSLQLHAETNELLSQLRIDARNPNPALYRLTSKPSALATVASSVSTCSCRMRRLRTRKALRYGPLYLVDELTTDIAHYKDCKFNFTDPKCTRSVSLRSTGLSRLINKAVELTLHTTTGAGGFSISPSFTYFAEVDARISPAFRVMGLLMANRLGVLWAVDTCPEHFFNLIICKLQAIFRSGKARPTDTSDGRSLLHMLVCVINYGSLRYVTEKQRSHPGLKSVFDFLIAAGTPSSAVDSRGCLAFHDAATELQRFRANSHRQARLVKDNLARLNVLQDFTRNRVELASARASTDGPKEALKP</sequence>
<dbReference type="AlphaFoldDB" id="A0A9P5AET3"/>
<keyword evidence="2" id="KW-1185">Reference proteome</keyword>
<reference evidence="1" key="1">
    <citation type="journal article" date="2017" name="Mycologia">
        <title>Fusarium algeriense, sp. nov., a novel toxigenic crown rot pathogen of durum wheat from Algeria is nested in the Fusarium burgessii species complex.</title>
        <authorList>
            <person name="Laraba I."/>
            <person name="Keddad A."/>
            <person name="Boureghda H."/>
            <person name="Abdallah N."/>
            <person name="Vaughan M.M."/>
            <person name="Proctor R.H."/>
            <person name="Busman M."/>
            <person name="O'Donnell K."/>
        </authorList>
    </citation>
    <scope>NUCLEOTIDE SEQUENCE</scope>
    <source>
        <strain evidence="1">NRRL 25174</strain>
    </source>
</reference>
<gene>
    <name evidence="1" type="ORF">FBEOM_8708</name>
</gene>
<dbReference type="OrthoDB" id="1577640at2759"/>
<dbReference type="EMBL" id="PVQB02000418">
    <property type="protein sequence ID" value="KAF4337431.1"/>
    <property type="molecule type" value="Genomic_DNA"/>
</dbReference>
<name>A0A9P5AET3_9HYPO</name>
<comment type="caution">
    <text evidence="1">The sequence shown here is derived from an EMBL/GenBank/DDBJ whole genome shotgun (WGS) entry which is preliminary data.</text>
</comment>
<protein>
    <submittedName>
        <fullName evidence="1">Uncharacterized protein</fullName>
    </submittedName>
</protein>
<dbReference type="Proteomes" id="UP000730481">
    <property type="component" value="Unassembled WGS sequence"/>
</dbReference>